<dbReference type="PATRIC" id="fig|620833.3.peg.174"/>
<name>K1HH60_9FUSO</name>
<dbReference type="PANTHER" id="PTHR33867:SF1">
    <property type="entry name" value="RIBOSOME MATURATION FACTOR RIMP"/>
    <property type="match status" value="1"/>
</dbReference>
<dbReference type="Gene3D" id="2.30.30.180">
    <property type="entry name" value="Ribosome maturation factor RimP, C-terminal domain"/>
    <property type="match status" value="1"/>
</dbReference>
<dbReference type="PANTHER" id="PTHR33867">
    <property type="entry name" value="RIBOSOME MATURATION FACTOR RIMP"/>
    <property type="match status" value="1"/>
</dbReference>
<dbReference type="GO" id="GO:0006412">
    <property type="term" value="P:translation"/>
    <property type="evidence" value="ECO:0007669"/>
    <property type="project" value="TreeGrafter"/>
</dbReference>
<dbReference type="HAMAP" id="MF_01077">
    <property type="entry name" value="RimP"/>
    <property type="match status" value="1"/>
</dbReference>
<dbReference type="HOGENOM" id="CLU_1655833_0_0_0"/>
<accession>K1HH60</accession>
<dbReference type="SUPFAM" id="SSF75420">
    <property type="entry name" value="YhbC-like, N-terminal domain"/>
    <property type="match status" value="1"/>
</dbReference>
<dbReference type="Pfam" id="PF02576">
    <property type="entry name" value="RimP_N"/>
    <property type="match status" value="1"/>
</dbReference>
<evidence type="ECO:0000313" key="5">
    <source>
        <dbReference type="EMBL" id="EKA94708.1"/>
    </source>
</evidence>
<dbReference type="SUPFAM" id="SSF74942">
    <property type="entry name" value="YhbC-like, C-terminal domain"/>
    <property type="match status" value="1"/>
</dbReference>
<sequence length="159" mass="18750">EVMMEDNSQIIEKITKIVNPFVEEMNLSLVDVEYLQDGGYWYVRVFIENLNGDLSIEDCSKLSSKIEDKVEELIEHKFFLEVSSPGLERALKKLEDYIRFTGEKITLHLKHKLNDKKQFKAVIKEVKGDNIVFLIDKKEVEIEFKEIRKANILFEFNDF</sequence>
<dbReference type="CDD" id="cd01734">
    <property type="entry name" value="YlxS_C"/>
    <property type="match status" value="1"/>
</dbReference>
<reference evidence="5 6" key="1">
    <citation type="submission" date="2012-05" db="EMBL/GenBank/DDBJ databases">
        <title>The Genome Sequence of Fusobacterium periodontium Oral Taxon 201 Strain D10.</title>
        <authorList>
            <consortium name="The Broad Institute Genome Sequencing Platform"/>
            <consortium name="The Broad Institute Genome Sequencing Center for Infectious Disease"/>
            <person name="Earl A."/>
            <person name="Ward D."/>
            <person name="Feldgarden M."/>
            <person name="Gevers D."/>
            <person name="Strauss J."/>
            <person name="Sibley C."/>
            <person name="White A."/>
            <person name="Ambrose C.E."/>
            <person name="Allen-Vercoe E."/>
            <person name="Walker B."/>
            <person name="Young S.K."/>
            <person name="Zeng Q."/>
            <person name="Gargeya S."/>
            <person name="Fitzgerald M."/>
            <person name="Haas B."/>
            <person name="Abouelleil A."/>
            <person name="Alvarado L."/>
            <person name="Arachchi H.M."/>
            <person name="Berlin A.M."/>
            <person name="Chapman S.B."/>
            <person name="Goldberg J."/>
            <person name="Griggs A."/>
            <person name="Gujja S."/>
            <person name="Hansen M."/>
            <person name="Howarth C."/>
            <person name="Imamovic A."/>
            <person name="Larimer J."/>
            <person name="McCowan C."/>
            <person name="Montmayeur A."/>
            <person name="Murphy C."/>
            <person name="Neiman D."/>
            <person name="Pearson M."/>
            <person name="Priest M."/>
            <person name="Roberts A."/>
            <person name="Saif S."/>
            <person name="Shea T."/>
            <person name="Sisk P."/>
            <person name="Sykes S."/>
            <person name="Wortman J."/>
            <person name="Nusbaum C."/>
            <person name="Birren B."/>
        </authorList>
    </citation>
    <scope>NUCLEOTIDE SEQUENCE [LARGE SCALE GENOMIC DNA]</scope>
    <source>
        <strain evidence="5 6">D10</strain>
    </source>
</reference>
<gene>
    <name evidence="5" type="ORF">FPOG_00916</name>
</gene>
<dbReference type="GO" id="GO:0005829">
    <property type="term" value="C:cytosol"/>
    <property type="evidence" value="ECO:0007669"/>
    <property type="project" value="TreeGrafter"/>
</dbReference>
<protein>
    <submittedName>
        <fullName evidence="5">Ribosome maturation factor rimP</fullName>
    </submittedName>
</protein>
<evidence type="ECO:0000256" key="1">
    <source>
        <dbReference type="ARBA" id="ARBA00022490"/>
    </source>
</evidence>
<dbReference type="GO" id="GO:0000028">
    <property type="term" value="P:ribosomal small subunit assembly"/>
    <property type="evidence" value="ECO:0007669"/>
    <property type="project" value="TreeGrafter"/>
</dbReference>
<comment type="caution">
    <text evidence="5">The sequence shown here is derived from an EMBL/GenBank/DDBJ whole genome shotgun (WGS) entry which is preliminary data.</text>
</comment>
<dbReference type="Proteomes" id="UP000005809">
    <property type="component" value="Unassembled WGS sequence"/>
</dbReference>
<keyword evidence="2" id="KW-0690">Ribosome biogenesis</keyword>
<organism evidence="5 6">
    <name type="scientific">Fusobacterium periodonticum D10</name>
    <dbReference type="NCBI Taxonomy" id="620833"/>
    <lineage>
        <taxon>Bacteria</taxon>
        <taxon>Fusobacteriati</taxon>
        <taxon>Fusobacteriota</taxon>
        <taxon>Fusobacteriia</taxon>
        <taxon>Fusobacteriales</taxon>
        <taxon>Fusobacteriaceae</taxon>
        <taxon>Fusobacterium</taxon>
    </lineage>
</organism>
<feature type="domain" description="Ribosome maturation factor RimP N-terminal" evidence="3">
    <location>
        <begin position="17"/>
        <end position="88"/>
    </location>
</feature>
<dbReference type="InterPro" id="IPR028989">
    <property type="entry name" value="RimP_N"/>
</dbReference>
<dbReference type="FunFam" id="3.30.300.70:FF:000001">
    <property type="entry name" value="Ribosome maturation factor RimP"/>
    <property type="match status" value="1"/>
</dbReference>
<dbReference type="AlphaFoldDB" id="K1HH60"/>
<evidence type="ECO:0000259" key="4">
    <source>
        <dbReference type="Pfam" id="PF17384"/>
    </source>
</evidence>
<feature type="non-terminal residue" evidence="5">
    <location>
        <position position="1"/>
    </location>
</feature>
<dbReference type="Gene3D" id="3.30.300.70">
    <property type="entry name" value="RimP-like superfamily, N-terminal"/>
    <property type="match status" value="1"/>
</dbReference>
<dbReference type="EMBL" id="ACIF01000031">
    <property type="protein sequence ID" value="EKA94708.1"/>
    <property type="molecule type" value="Genomic_DNA"/>
</dbReference>
<dbReference type="InterPro" id="IPR003728">
    <property type="entry name" value="Ribosome_maturation_RimP"/>
</dbReference>
<dbReference type="InterPro" id="IPR036847">
    <property type="entry name" value="RimP_C_sf"/>
</dbReference>
<dbReference type="Pfam" id="PF17384">
    <property type="entry name" value="DUF150_C"/>
    <property type="match status" value="1"/>
</dbReference>
<evidence type="ECO:0000256" key="2">
    <source>
        <dbReference type="ARBA" id="ARBA00022517"/>
    </source>
</evidence>
<dbReference type="InterPro" id="IPR028998">
    <property type="entry name" value="RimP_C"/>
</dbReference>
<dbReference type="InterPro" id="IPR035956">
    <property type="entry name" value="RimP_N_sf"/>
</dbReference>
<keyword evidence="1" id="KW-0963">Cytoplasm</keyword>
<feature type="domain" description="Ribosome maturation factor RimP C-terminal" evidence="4">
    <location>
        <begin position="91"/>
        <end position="156"/>
    </location>
</feature>
<evidence type="ECO:0000313" key="6">
    <source>
        <dbReference type="Proteomes" id="UP000005809"/>
    </source>
</evidence>
<proteinExistence type="inferred from homology"/>
<evidence type="ECO:0000259" key="3">
    <source>
        <dbReference type="Pfam" id="PF02576"/>
    </source>
</evidence>